<accession>A0ABU5SGR9</accession>
<sequence>MIKTIADLKYGTEPEPNAQNYIEWRANQVGSEPASCYVDGTYDMLAKIETITTMDNFDEMKKALTELYSERYDFVAFAIGCSI</sequence>
<keyword evidence="2" id="KW-1185">Reference proteome</keyword>
<reference evidence="1 2" key="1">
    <citation type="submission" date="2023-12" db="EMBL/GenBank/DDBJ databases">
        <title>Novel species of the genus Arcicella isolated from rivers.</title>
        <authorList>
            <person name="Lu H."/>
        </authorList>
    </citation>
    <scope>NUCLEOTIDE SEQUENCE [LARGE SCALE GENOMIC DNA]</scope>
    <source>
        <strain evidence="1 2">DC25W</strain>
    </source>
</reference>
<dbReference type="EMBL" id="JAYGIM010000005">
    <property type="protein sequence ID" value="MEA5426392.1"/>
    <property type="molecule type" value="Genomic_DNA"/>
</dbReference>
<dbReference type="RefSeq" id="WP_323257509.1">
    <property type="nucleotide sequence ID" value="NZ_JAYGIM010000005.1"/>
</dbReference>
<name>A0ABU5SGR9_9BACT</name>
<evidence type="ECO:0000313" key="1">
    <source>
        <dbReference type="EMBL" id="MEA5426392.1"/>
    </source>
</evidence>
<evidence type="ECO:0000313" key="2">
    <source>
        <dbReference type="Proteomes" id="UP001302222"/>
    </source>
</evidence>
<comment type="caution">
    <text evidence="1">The sequence shown here is derived from an EMBL/GenBank/DDBJ whole genome shotgun (WGS) entry which is preliminary data.</text>
</comment>
<organism evidence="1 2">
    <name type="scientific">Arcicella lustrica</name>
    <dbReference type="NCBI Taxonomy" id="2984196"/>
    <lineage>
        <taxon>Bacteria</taxon>
        <taxon>Pseudomonadati</taxon>
        <taxon>Bacteroidota</taxon>
        <taxon>Cytophagia</taxon>
        <taxon>Cytophagales</taxon>
        <taxon>Flectobacillaceae</taxon>
        <taxon>Arcicella</taxon>
    </lineage>
</organism>
<protein>
    <submittedName>
        <fullName evidence="1">Uncharacterized protein</fullName>
    </submittedName>
</protein>
<dbReference type="Proteomes" id="UP001302222">
    <property type="component" value="Unassembled WGS sequence"/>
</dbReference>
<proteinExistence type="predicted"/>
<gene>
    <name evidence="1" type="ORF">VB798_07390</name>
</gene>